<protein>
    <submittedName>
        <fullName evidence="1">Uncharacterized protein</fullName>
    </submittedName>
</protein>
<organism evidence="1 2">
    <name type="scientific">Bauhinia variegata</name>
    <name type="common">Purple orchid tree</name>
    <name type="synonym">Phanera variegata</name>
    <dbReference type="NCBI Taxonomy" id="167791"/>
    <lineage>
        <taxon>Eukaryota</taxon>
        <taxon>Viridiplantae</taxon>
        <taxon>Streptophyta</taxon>
        <taxon>Embryophyta</taxon>
        <taxon>Tracheophyta</taxon>
        <taxon>Spermatophyta</taxon>
        <taxon>Magnoliopsida</taxon>
        <taxon>eudicotyledons</taxon>
        <taxon>Gunneridae</taxon>
        <taxon>Pentapetalae</taxon>
        <taxon>rosids</taxon>
        <taxon>fabids</taxon>
        <taxon>Fabales</taxon>
        <taxon>Fabaceae</taxon>
        <taxon>Cercidoideae</taxon>
        <taxon>Cercideae</taxon>
        <taxon>Bauhiniinae</taxon>
        <taxon>Bauhinia</taxon>
    </lineage>
</organism>
<reference evidence="1 2" key="1">
    <citation type="journal article" date="2022" name="DNA Res.">
        <title>Chromosomal-level genome assembly of the orchid tree Bauhinia variegata (Leguminosae; Cercidoideae) supports the allotetraploid origin hypothesis of Bauhinia.</title>
        <authorList>
            <person name="Zhong Y."/>
            <person name="Chen Y."/>
            <person name="Zheng D."/>
            <person name="Pang J."/>
            <person name="Liu Y."/>
            <person name="Luo S."/>
            <person name="Meng S."/>
            <person name="Qian L."/>
            <person name="Wei D."/>
            <person name="Dai S."/>
            <person name="Zhou R."/>
        </authorList>
    </citation>
    <scope>NUCLEOTIDE SEQUENCE [LARGE SCALE GENOMIC DNA]</scope>
    <source>
        <strain evidence="1">BV-YZ2020</strain>
    </source>
</reference>
<keyword evidence="2" id="KW-1185">Reference proteome</keyword>
<evidence type="ECO:0000313" key="2">
    <source>
        <dbReference type="Proteomes" id="UP000828941"/>
    </source>
</evidence>
<sequence length="511" mass="58100">MLDLLQITEVDQNSMQSEEPSNRDNMPYKQQLQRDHKLDDVIRDINEGMKTRASIRDQANDLCIISLAEPKKVEDVSWIMAMQEELNQFERNEVWKLVSPPIHQDVIETKWIFQNKLDEQGKVVRNKARLVAQGYCQQEGIDFDETFAPIARLEAIRIMLAFACYKNFKVFQMDVKSAFLNGFINEEVYVRQPPGFENEKFQVKPKETHLQVVKRIITYLAKTENTGLWYPKNKYFDLVAYTDSDHAGCLVDRKSTSGGCQFLGNSLVSWQCKKQASVSISTAESEYIAAGQCCAQVLWMKQQLKDYGIIHKCTPILCDNTSAINIAKNPVQHSITKHIDIKHHFLRDHVLKKDVELHLICTDEQVADIFTKPLAKDRFCILRNTKMKIQELSTSEFKGSSQHNTITSPFERFELPPGMSEKMAVELLEFLHQGLIKKKASSSGMKSQAINQSNPTNVAEEPMEVPPASPTTVVEENNKSSLPKQVSRKGKEKVSNSSDVELLGEIVGSPS</sequence>
<comment type="caution">
    <text evidence="1">The sequence shown here is derived from an EMBL/GenBank/DDBJ whole genome shotgun (WGS) entry which is preliminary data.</text>
</comment>
<dbReference type="Proteomes" id="UP000828941">
    <property type="component" value="Chromosome 7"/>
</dbReference>
<accession>A0ACB9N8Q0</accession>
<dbReference type="EMBL" id="CM039432">
    <property type="protein sequence ID" value="KAI4332282.1"/>
    <property type="molecule type" value="Genomic_DNA"/>
</dbReference>
<gene>
    <name evidence="1" type="ORF">L6164_017205</name>
</gene>
<name>A0ACB9N8Q0_BAUVA</name>
<proteinExistence type="predicted"/>
<evidence type="ECO:0000313" key="1">
    <source>
        <dbReference type="EMBL" id="KAI4332282.1"/>
    </source>
</evidence>